<evidence type="ECO:0000259" key="3">
    <source>
        <dbReference type="SMART" id="SM00560"/>
    </source>
</evidence>
<dbReference type="InterPro" id="IPR013783">
    <property type="entry name" value="Ig-like_fold"/>
</dbReference>
<dbReference type="PANTHER" id="PTHR42535">
    <property type="entry name" value="OOKINETE PROTEIN, PUTATIVE-RELATED"/>
    <property type="match status" value="1"/>
</dbReference>
<keyword evidence="1" id="KW-0732">Signal</keyword>
<dbReference type="Gene3D" id="2.60.120.200">
    <property type="match status" value="1"/>
</dbReference>
<dbReference type="InterPro" id="IPR006558">
    <property type="entry name" value="LamG-like"/>
</dbReference>
<protein>
    <submittedName>
        <fullName evidence="4">LamG-like jellyroll fold domain-containing protein</fullName>
    </submittedName>
</protein>
<dbReference type="EMBL" id="JBHSDS010000003">
    <property type="protein sequence ID" value="MFC4357169.1"/>
    <property type="molecule type" value="Genomic_DNA"/>
</dbReference>
<evidence type="ECO:0000256" key="1">
    <source>
        <dbReference type="ARBA" id="ARBA00022729"/>
    </source>
</evidence>
<dbReference type="InterPro" id="IPR013320">
    <property type="entry name" value="ConA-like_dom_sf"/>
</dbReference>
<evidence type="ECO:0000256" key="2">
    <source>
        <dbReference type="ARBA" id="ARBA00023157"/>
    </source>
</evidence>
<dbReference type="AlphaFoldDB" id="A0ABD5P9Q3"/>
<dbReference type="Gene3D" id="2.60.40.10">
    <property type="entry name" value="Immunoglobulins"/>
    <property type="match status" value="1"/>
</dbReference>
<evidence type="ECO:0000313" key="4">
    <source>
        <dbReference type="EMBL" id="MFC4357169.1"/>
    </source>
</evidence>
<dbReference type="SUPFAM" id="SSF49899">
    <property type="entry name" value="Concanavalin A-like lectins/glucanases"/>
    <property type="match status" value="1"/>
</dbReference>
<reference evidence="4 5" key="1">
    <citation type="journal article" date="2019" name="Int. J. Syst. Evol. Microbiol.">
        <title>The Global Catalogue of Microorganisms (GCM) 10K type strain sequencing project: providing services to taxonomists for standard genome sequencing and annotation.</title>
        <authorList>
            <consortium name="The Broad Institute Genomics Platform"/>
            <consortium name="The Broad Institute Genome Sequencing Center for Infectious Disease"/>
            <person name="Wu L."/>
            <person name="Ma J."/>
        </authorList>
    </citation>
    <scope>NUCLEOTIDE SEQUENCE [LARGE SCALE GENOMIC DNA]</scope>
    <source>
        <strain evidence="4 5">CGMCC 1.12553</strain>
    </source>
</reference>
<dbReference type="Proteomes" id="UP001595921">
    <property type="component" value="Unassembled WGS sequence"/>
</dbReference>
<organism evidence="4 5">
    <name type="scientific">Halobium salinum</name>
    <dbReference type="NCBI Taxonomy" id="1364940"/>
    <lineage>
        <taxon>Archaea</taxon>
        <taxon>Methanobacteriati</taxon>
        <taxon>Methanobacteriota</taxon>
        <taxon>Stenosarchaea group</taxon>
        <taxon>Halobacteria</taxon>
        <taxon>Halobacteriales</taxon>
        <taxon>Haloferacaceae</taxon>
        <taxon>Halobium</taxon>
    </lineage>
</organism>
<evidence type="ECO:0000313" key="5">
    <source>
        <dbReference type="Proteomes" id="UP001595921"/>
    </source>
</evidence>
<dbReference type="RefSeq" id="WP_267622528.1">
    <property type="nucleotide sequence ID" value="NZ_JAODIW010000006.1"/>
</dbReference>
<accession>A0ABD5P9Q3</accession>
<dbReference type="Pfam" id="PF13385">
    <property type="entry name" value="Laminin_G_3"/>
    <property type="match status" value="1"/>
</dbReference>
<comment type="caution">
    <text evidence="4">The sequence shown here is derived from an EMBL/GenBank/DDBJ whole genome shotgun (WGS) entry which is preliminary data.</text>
</comment>
<gene>
    <name evidence="4" type="ORF">ACFO0N_04295</name>
</gene>
<keyword evidence="5" id="KW-1185">Reference proteome</keyword>
<keyword evidence="2" id="KW-1015">Disulfide bond</keyword>
<feature type="domain" description="LamG-like jellyroll fold" evidence="3">
    <location>
        <begin position="537"/>
        <end position="673"/>
    </location>
</feature>
<dbReference type="PANTHER" id="PTHR42535:SF2">
    <property type="entry name" value="CHROMOSOME UNDETERMINED SCAFFOLD_146, WHOLE GENOME SHOTGUN SEQUENCE"/>
    <property type="match status" value="1"/>
</dbReference>
<proteinExistence type="predicted"/>
<sequence length="785" mass="83690">MFRGDERAVSETVGAVLLFGFLIVSMSMYQATIVPAANEEVEFKHSQSVQADLVRLHGTVGEVAATDALRSVSVSLGTQYPQRTFFVNPPDPAGRLSTTDDRFVGLINAEADGETGDFWRAANYHDVYDAVQNHDPGFAREQEGWWIHSHRAVEYHPNYHADTGDWRVVLDPPGFYSEYDGTPVKRSSRSPIDGRRIRLVLVNGSLSTAHSGTENVDVEPVSADTRTVTVENGGSDPILLHYPTELPKSEWATIIEPERTGNGGHVANWDYYTYEGQDYVYLVLEKGVEYDLSLAKVGVGSEVSDEPPQYAVDVAGDGAAVPEDGTQRVTVEVRDAYNGPKSGVPVTVTDPATLGTVSAPGGDDGVVRTDEDGRATFVYEPDGPVHSTQTDEFALGFDGPDAGGDRGSNAAERVDFEVELRDTDDSSPPVAGLRWESAADWNAGDGRSVVHEELPGTDWTDAGTLRLGYTAEDSSLVSYWALDEPSGSTVRDAVGSNDGTNAGGSIGAAGAHGSNGYRFAGTGERVDVDTNMDVAGSGLTLSAWVKADSWNTNGDQRIISKATGEQDPDHYWMLSEAQTKNPRFRLKTGGSTTKLVASSTVPAGEWVHMVATYDGGHMRIYVDGTQVAVKQKTGTVSTNSEVPVALAANPSGAQSLDGNLDEVRVYDRGLSASEVEDMHLAGSTGEFRTDWKTTDGTHDVGSLRLEDVEASIPPGTSATVYVESDTDGDGVVEETSDPVELDGSGGPYVVSGLTADSGTFRLRVELDTTSPSKSPTFSGATVDDA</sequence>
<name>A0ABD5P9Q3_9EURY</name>
<dbReference type="SMART" id="SM00560">
    <property type="entry name" value="LamGL"/>
    <property type="match status" value="1"/>
</dbReference>